<evidence type="ECO:0000313" key="4">
    <source>
        <dbReference type="Proteomes" id="UP001523550"/>
    </source>
</evidence>
<dbReference type="RefSeq" id="WP_253449403.1">
    <property type="nucleotide sequence ID" value="NZ_JALJYF010000002.1"/>
</dbReference>
<dbReference type="Pfam" id="PF13239">
    <property type="entry name" value="2TM"/>
    <property type="match status" value="1"/>
</dbReference>
<keyword evidence="1" id="KW-0812">Transmembrane</keyword>
<organism evidence="3 4">
    <name type="scientific">Natronospira proteinivora</name>
    <dbReference type="NCBI Taxonomy" id="1807133"/>
    <lineage>
        <taxon>Bacteria</taxon>
        <taxon>Pseudomonadati</taxon>
        <taxon>Pseudomonadota</taxon>
        <taxon>Gammaproteobacteria</taxon>
        <taxon>Natronospirales</taxon>
        <taxon>Natronospiraceae</taxon>
        <taxon>Natronospira</taxon>
    </lineage>
</organism>
<evidence type="ECO:0000313" key="3">
    <source>
        <dbReference type="EMBL" id="MCP1728026.1"/>
    </source>
</evidence>
<protein>
    <recommendedName>
        <fullName evidence="2">2TM domain-containing protein</fullName>
    </recommendedName>
</protein>
<accession>A0ABT1G9U4</accession>
<dbReference type="EMBL" id="JALJYF010000002">
    <property type="protein sequence ID" value="MCP1728026.1"/>
    <property type="molecule type" value="Genomic_DNA"/>
</dbReference>
<gene>
    <name evidence="3" type="ORF">J2T60_002026</name>
</gene>
<evidence type="ECO:0000256" key="1">
    <source>
        <dbReference type="SAM" id="Phobius"/>
    </source>
</evidence>
<feature type="domain" description="2TM" evidence="2">
    <location>
        <begin position="31"/>
        <end position="104"/>
    </location>
</feature>
<reference evidence="3 4" key="1">
    <citation type="submission" date="2022-03" db="EMBL/GenBank/DDBJ databases">
        <title>Genomic Encyclopedia of Type Strains, Phase III (KMG-III): the genomes of soil and plant-associated and newly described type strains.</title>
        <authorList>
            <person name="Whitman W."/>
        </authorList>
    </citation>
    <scope>NUCLEOTIDE SEQUENCE [LARGE SCALE GENOMIC DNA]</scope>
    <source>
        <strain evidence="3 4">BSker1</strain>
    </source>
</reference>
<name>A0ABT1G9U4_9GAMM</name>
<dbReference type="InterPro" id="IPR025698">
    <property type="entry name" value="2TM_dom"/>
</dbReference>
<proteinExistence type="predicted"/>
<keyword evidence="4" id="KW-1185">Reference proteome</keyword>
<feature type="transmembrane region" description="Helical" evidence="1">
    <location>
        <begin position="41"/>
        <end position="61"/>
    </location>
</feature>
<dbReference type="Proteomes" id="UP001523550">
    <property type="component" value="Unassembled WGS sequence"/>
</dbReference>
<evidence type="ECO:0000259" key="2">
    <source>
        <dbReference type="Pfam" id="PF13239"/>
    </source>
</evidence>
<keyword evidence="1" id="KW-0472">Membrane</keyword>
<comment type="caution">
    <text evidence="3">The sequence shown here is derived from an EMBL/GenBank/DDBJ whole genome shotgun (WGS) entry which is preliminary data.</text>
</comment>
<feature type="transmembrane region" description="Helical" evidence="1">
    <location>
        <begin position="67"/>
        <end position="88"/>
    </location>
</feature>
<sequence length="110" mass="12834">MPFLIQVARKPRTRECIVTVGDPHKNPYKQAEIHARTVRDFLIHLAIFLPSAGVLLLIALVSSPMLLWLLILVGIWGLGFLLHALALLHPFQHLSRLWDEDRLRRRYRKR</sequence>
<keyword evidence="1" id="KW-1133">Transmembrane helix</keyword>